<dbReference type="Pfam" id="PF12833">
    <property type="entry name" value="HTH_18"/>
    <property type="match status" value="1"/>
</dbReference>
<name>A0A1M7JDG6_9BACT</name>
<keyword evidence="1" id="KW-0805">Transcription regulation</keyword>
<dbReference type="EMBL" id="FRBL01000008">
    <property type="protein sequence ID" value="SHM50913.1"/>
    <property type="molecule type" value="Genomic_DNA"/>
</dbReference>
<dbReference type="PANTHER" id="PTHR43280">
    <property type="entry name" value="ARAC-FAMILY TRANSCRIPTIONAL REGULATOR"/>
    <property type="match status" value="1"/>
</dbReference>
<dbReference type="InterPro" id="IPR020449">
    <property type="entry name" value="Tscrpt_reg_AraC-type_HTH"/>
</dbReference>
<proteinExistence type="predicted"/>
<dbReference type="RefSeq" id="WP_073085262.1">
    <property type="nucleotide sequence ID" value="NZ_FRBL01000008.1"/>
</dbReference>
<dbReference type="OrthoDB" id="636258at2"/>
<sequence length="290" mass="34223">MRRATLHQQYEVEWKELERFEKPLKHNSFFELIYVMQGAGVQYVNNHQFNYRKGNLFLLTPQDVYSFDIDQKTNFFFLRFNESYVREKTGNDYDTVTHIAYILQNASHRPGCILKNKTDKPLIASLVSAIVDEHNRQQIYFTRISAQIISTIITIVARNIALKLPKNIKENTGEPILEILNYIQLNIFDPKKLHTEKLSHHFNISINYLGRYFKKQTGETLQSYITHYKIRLVEARLLHSDMRMSEIVYELGFTDESHLNRTFKKYYGVNPSEFRKAGGQQMDVVKLSKI</sequence>
<evidence type="ECO:0000256" key="2">
    <source>
        <dbReference type="ARBA" id="ARBA00023125"/>
    </source>
</evidence>
<evidence type="ECO:0000313" key="6">
    <source>
        <dbReference type="Proteomes" id="UP000184420"/>
    </source>
</evidence>
<protein>
    <submittedName>
        <fullName evidence="5">AraC-type DNA-binding protein</fullName>
    </submittedName>
</protein>
<dbReference type="AlphaFoldDB" id="A0A1M7JDG6"/>
<dbReference type="PANTHER" id="PTHR43280:SF34">
    <property type="entry name" value="ARAC-FAMILY TRANSCRIPTIONAL REGULATOR"/>
    <property type="match status" value="1"/>
</dbReference>
<dbReference type="Gene3D" id="1.10.10.60">
    <property type="entry name" value="Homeodomain-like"/>
    <property type="match status" value="2"/>
</dbReference>
<organism evidence="5 6">
    <name type="scientific">Chitinophaga jiangningensis</name>
    <dbReference type="NCBI Taxonomy" id="1419482"/>
    <lineage>
        <taxon>Bacteria</taxon>
        <taxon>Pseudomonadati</taxon>
        <taxon>Bacteroidota</taxon>
        <taxon>Chitinophagia</taxon>
        <taxon>Chitinophagales</taxon>
        <taxon>Chitinophagaceae</taxon>
        <taxon>Chitinophaga</taxon>
    </lineage>
</organism>
<dbReference type="PRINTS" id="PR00032">
    <property type="entry name" value="HTHARAC"/>
</dbReference>
<dbReference type="Proteomes" id="UP000184420">
    <property type="component" value="Unassembled WGS sequence"/>
</dbReference>
<accession>A0A1M7JDG6</accession>
<dbReference type="InterPro" id="IPR003313">
    <property type="entry name" value="AraC-bd"/>
</dbReference>
<feature type="domain" description="HTH araC/xylS-type" evidence="4">
    <location>
        <begin position="177"/>
        <end position="277"/>
    </location>
</feature>
<evidence type="ECO:0000256" key="3">
    <source>
        <dbReference type="ARBA" id="ARBA00023163"/>
    </source>
</evidence>
<gene>
    <name evidence="5" type="ORF">SAMN05444266_108318</name>
</gene>
<reference evidence="5 6" key="1">
    <citation type="submission" date="2016-11" db="EMBL/GenBank/DDBJ databases">
        <authorList>
            <person name="Jaros S."/>
            <person name="Januszkiewicz K."/>
            <person name="Wedrychowicz H."/>
        </authorList>
    </citation>
    <scope>NUCLEOTIDE SEQUENCE [LARGE SCALE GENOMIC DNA]</scope>
    <source>
        <strain evidence="5 6">DSM 27406</strain>
    </source>
</reference>
<evidence type="ECO:0000259" key="4">
    <source>
        <dbReference type="PROSITE" id="PS01124"/>
    </source>
</evidence>
<dbReference type="InterPro" id="IPR009057">
    <property type="entry name" value="Homeodomain-like_sf"/>
</dbReference>
<dbReference type="InterPro" id="IPR037923">
    <property type="entry name" value="HTH-like"/>
</dbReference>
<keyword evidence="6" id="KW-1185">Reference proteome</keyword>
<dbReference type="InterPro" id="IPR018060">
    <property type="entry name" value="HTH_AraC"/>
</dbReference>
<dbReference type="STRING" id="1419482.SAMN05444266_108318"/>
<dbReference type="SMART" id="SM00342">
    <property type="entry name" value="HTH_ARAC"/>
    <property type="match status" value="1"/>
</dbReference>
<evidence type="ECO:0000313" key="5">
    <source>
        <dbReference type="EMBL" id="SHM50913.1"/>
    </source>
</evidence>
<evidence type="ECO:0000256" key="1">
    <source>
        <dbReference type="ARBA" id="ARBA00023015"/>
    </source>
</evidence>
<dbReference type="GO" id="GO:0043565">
    <property type="term" value="F:sequence-specific DNA binding"/>
    <property type="evidence" value="ECO:0007669"/>
    <property type="project" value="InterPro"/>
</dbReference>
<dbReference type="PROSITE" id="PS01124">
    <property type="entry name" value="HTH_ARAC_FAMILY_2"/>
    <property type="match status" value="1"/>
</dbReference>
<dbReference type="SUPFAM" id="SSF46689">
    <property type="entry name" value="Homeodomain-like"/>
    <property type="match status" value="1"/>
</dbReference>
<keyword evidence="3" id="KW-0804">Transcription</keyword>
<dbReference type="SUPFAM" id="SSF51215">
    <property type="entry name" value="Regulatory protein AraC"/>
    <property type="match status" value="1"/>
</dbReference>
<dbReference type="Pfam" id="PF02311">
    <property type="entry name" value="AraC_binding"/>
    <property type="match status" value="1"/>
</dbReference>
<dbReference type="GO" id="GO:0003700">
    <property type="term" value="F:DNA-binding transcription factor activity"/>
    <property type="evidence" value="ECO:0007669"/>
    <property type="project" value="InterPro"/>
</dbReference>
<keyword evidence="2 5" id="KW-0238">DNA-binding</keyword>